<dbReference type="Gene3D" id="3.30.60.30">
    <property type="match status" value="1"/>
</dbReference>
<evidence type="ECO:0000313" key="4">
    <source>
        <dbReference type="Proteomes" id="UP001163156"/>
    </source>
</evidence>
<dbReference type="SMART" id="SM00280">
    <property type="entry name" value="KAZAL"/>
    <property type="match status" value="1"/>
</dbReference>
<reference evidence="3" key="1">
    <citation type="submission" date="2022-10" db="EMBL/GenBank/DDBJ databases">
        <title>Algoriphagus sp. a novel bacteria isolate from halophytes salicornia europaea.</title>
        <authorList>
            <person name="Peng Y."/>
            <person name="Jiang L."/>
            <person name="Lee J."/>
        </authorList>
    </citation>
    <scope>NUCLEOTIDE SEQUENCE</scope>
    <source>
        <strain evidence="3">TR-M5</strain>
    </source>
</reference>
<evidence type="ECO:0000256" key="1">
    <source>
        <dbReference type="SAM" id="SignalP"/>
    </source>
</evidence>
<evidence type="ECO:0000259" key="2">
    <source>
        <dbReference type="PROSITE" id="PS51465"/>
    </source>
</evidence>
<dbReference type="EMBL" id="CP110226">
    <property type="protein sequence ID" value="UZD21322.1"/>
    <property type="molecule type" value="Genomic_DNA"/>
</dbReference>
<name>A0ABY6MFV6_9BACT</name>
<keyword evidence="1" id="KW-0732">Signal</keyword>
<feature type="chain" id="PRO_5046998038" evidence="1">
    <location>
        <begin position="19"/>
        <end position="74"/>
    </location>
</feature>
<dbReference type="PROSITE" id="PS51257">
    <property type="entry name" value="PROKAR_LIPOPROTEIN"/>
    <property type="match status" value="1"/>
</dbReference>
<protein>
    <submittedName>
        <fullName evidence="3">Kazal-type serine protease inhibitor domain-containing protein</fullName>
    </submittedName>
</protein>
<accession>A0ABY6MFV6</accession>
<dbReference type="InterPro" id="IPR036058">
    <property type="entry name" value="Kazal_dom_sf"/>
</dbReference>
<dbReference type="PROSITE" id="PS51465">
    <property type="entry name" value="KAZAL_2"/>
    <property type="match status" value="1"/>
</dbReference>
<organism evidence="3 4">
    <name type="scientific">Algoriphagus halophytocola</name>
    <dbReference type="NCBI Taxonomy" id="2991499"/>
    <lineage>
        <taxon>Bacteria</taxon>
        <taxon>Pseudomonadati</taxon>
        <taxon>Bacteroidota</taxon>
        <taxon>Cytophagia</taxon>
        <taxon>Cytophagales</taxon>
        <taxon>Cyclobacteriaceae</taxon>
        <taxon>Algoriphagus</taxon>
    </lineage>
</organism>
<keyword evidence="4" id="KW-1185">Reference proteome</keyword>
<feature type="signal peptide" evidence="1">
    <location>
        <begin position="1"/>
        <end position="18"/>
    </location>
</feature>
<keyword evidence="3" id="KW-0722">Serine protease inhibitor</keyword>
<dbReference type="Proteomes" id="UP001163156">
    <property type="component" value="Chromosome"/>
</dbReference>
<dbReference type="CDD" id="cd00104">
    <property type="entry name" value="KAZAL_FS"/>
    <property type="match status" value="1"/>
</dbReference>
<keyword evidence="3" id="KW-0646">Protease inhibitor</keyword>
<dbReference type="GO" id="GO:0004867">
    <property type="term" value="F:serine-type endopeptidase inhibitor activity"/>
    <property type="evidence" value="ECO:0007669"/>
    <property type="project" value="UniProtKB-KW"/>
</dbReference>
<evidence type="ECO:0000313" key="3">
    <source>
        <dbReference type="EMBL" id="UZD21322.1"/>
    </source>
</evidence>
<sequence length="74" mass="8108">MKHSLFLLLCLASLFTIACEKEEPLKNCIDPERIRTGPCTYEYNPVCGCDGKTYANACAADLAGVTSWTEGECK</sequence>
<dbReference type="SUPFAM" id="SSF100895">
    <property type="entry name" value="Kazal-type serine protease inhibitors"/>
    <property type="match status" value="1"/>
</dbReference>
<dbReference type="RefSeq" id="WP_264807795.1">
    <property type="nucleotide sequence ID" value="NZ_CP110226.1"/>
</dbReference>
<feature type="domain" description="Kazal-like" evidence="2">
    <location>
        <begin position="22"/>
        <end position="74"/>
    </location>
</feature>
<dbReference type="InterPro" id="IPR002350">
    <property type="entry name" value="Kazal_dom"/>
</dbReference>
<gene>
    <name evidence="3" type="ORF">OM944_11655</name>
</gene>
<dbReference type="Pfam" id="PF00050">
    <property type="entry name" value="Kazal_1"/>
    <property type="match status" value="1"/>
</dbReference>
<proteinExistence type="predicted"/>